<dbReference type="InterPro" id="IPR008922">
    <property type="entry name" value="Di-copper_centre_dom_sf"/>
</dbReference>
<feature type="signal peptide" evidence="2">
    <location>
        <begin position="1"/>
        <end position="18"/>
    </location>
</feature>
<keyword evidence="2" id="KW-0732">Signal</keyword>
<feature type="domain" description="Tyrosinase copper-binding" evidence="3">
    <location>
        <begin position="206"/>
        <end position="217"/>
    </location>
</feature>
<protein>
    <recommendedName>
        <fullName evidence="3">Tyrosinase copper-binding domain-containing protein</fullName>
    </recommendedName>
</protein>
<dbReference type="RefSeq" id="XP_036630466.1">
    <property type="nucleotide sequence ID" value="XM_036776846.1"/>
</dbReference>
<dbReference type="Proteomes" id="UP000623687">
    <property type="component" value="Unassembled WGS sequence"/>
</dbReference>
<feature type="chain" id="PRO_5034705642" description="Tyrosinase copper-binding domain-containing protein" evidence="2">
    <location>
        <begin position="19"/>
        <end position="303"/>
    </location>
</feature>
<keyword evidence="5" id="KW-1185">Reference proteome</keyword>
<organism evidence="4 5">
    <name type="scientific">Pleurotus ostreatus</name>
    <name type="common">Oyster mushroom</name>
    <name type="synonym">White-rot fungus</name>
    <dbReference type="NCBI Taxonomy" id="5322"/>
    <lineage>
        <taxon>Eukaryota</taxon>
        <taxon>Fungi</taxon>
        <taxon>Dikarya</taxon>
        <taxon>Basidiomycota</taxon>
        <taxon>Agaricomycotina</taxon>
        <taxon>Agaricomycetes</taxon>
        <taxon>Agaricomycetidae</taxon>
        <taxon>Agaricales</taxon>
        <taxon>Pleurotineae</taxon>
        <taxon>Pleurotaceae</taxon>
        <taxon>Pleurotus</taxon>
    </lineage>
</organism>
<comment type="caution">
    <text evidence="4">The sequence shown here is derived from an EMBL/GenBank/DDBJ whole genome shotgun (WGS) entry which is preliminary data.</text>
</comment>
<dbReference type="GeneID" id="59377131"/>
<dbReference type="SUPFAM" id="SSF48056">
    <property type="entry name" value="Di-copper centre-containing domain"/>
    <property type="match status" value="1"/>
</dbReference>
<dbReference type="OrthoDB" id="6132182at2759"/>
<accession>A0A8H6ZT67</accession>
<dbReference type="PRINTS" id="PR00092">
    <property type="entry name" value="TYROSINASE"/>
</dbReference>
<evidence type="ECO:0000313" key="4">
    <source>
        <dbReference type="EMBL" id="KAF7428094.1"/>
    </source>
</evidence>
<dbReference type="SMR" id="A0A8H6ZT67"/>
<dbReference type="InterPro" id="IPR002227">
    <property type="entry name" value="Tyrosinase_Cu-bd"/>
</dbReference>
<evidence type="ECO:0000256" key="1">
    <source>
        <dbReference type="ARBA" id="ARBA00022723"/>
    </source>
</evidence>
<dbReference type="PANTHER" id="PTHR11474:SF127">
    <property type="entry name" value="TYROSINASE COPPER-BINDING DOMAIN-CONTAINING PROTEIN"/>
    <property type="match status" value="1"/>
</dbReference>
<dbReference type="PANTHER" id="PTHR11474">
    <property type="entry name" value="TYROSINASE FAMILY MEMBER"/>
    <property type="match status" value="1"/>
</dbReference>
<reference evidence="4" key="1">
    <citation type="submission" date="2019-07" db="EMBL/GenBank/DDBJ databases">
        <authorList>
            <person name="Palmer J.M."/>
        </authorList>
    </citation>
    <scope>NUCLEOTIDE SEQUENCE</scope>
    <source>
        <strain evidence="4">PC9</strain>
    </source>
</reference>
<dbReference type="VEuPathDB" id="FungiDB:PC9H_007313"/>
<dbReference type="GO" id="GO:0046872">
    <property type="term" value="F:metal ion binding"/>
    <property type="evidence" value="ECO:0007669"/>
    <property type="project" value="UniProtKB-KW"/>
</dbReference>
<name>A0A8H6ZT67_PLEOS</name>
<dbReference type="EMBL" id="JACETU010000005">
    <property type="protein sequence ID" value="KAF7428094.1"/>
    <property type="molecule type" value="Genomic_DNA"/>
</dbReference>
<evidence type="ECO:0000313" key="5">
    <source>
        <dbReference type="Proteomes" id="UP000623687"/>
    </source>
</evidence>
<dbReference type="Gene3D" id="1.10.1280.10">
    <property type="entry name" value="Di-copper center containing domain from catechol oxidase"/>
    <property type="match status" value="1"/>
</dbReference>
<sequence length="303" mass="33932">MFLFVLALSLLVAAKCNQLSVRKECRNLSQPERRDWITAVKIHGTGLFLPWHRWYIHSPKTALQAECGFNGTAPYWDWTQDAPDFLHATIFNEGYELGGWGDPSKDFKVTDGAFSADSLFRPSYPYPHTLRRRFNLFPYSTSVVLGVPIDPHLPINNTFTASETYFEAIQGAHASVHLIVNGDLLGACPGNAPPDCKGGPTFSAKDPLFWLHHGMIDKVWHDWQHYSKASTRAFEGGSVQRLDNITKWPTGSAPWMNLQSVMPGDGLFQEATVLDVIDTEDGILCYTIRVVEAGTGRLRHVRS</sequence>
<dbReference type="PROSITE" id="PS00498">
    <property type="entry name" value="TYROSINASE_2"/>
    <property type="match status" value="1"/>
</dbReference>
<proteinExistence type="predicted"/>
<dbReference type="AlphaFoldDB" id="A0A8H6ZT67"/>
<gene>
    <name evidence="4" type="ORF">PC9H_007313</name>
</gene>
<keyword evidence="1" id="KW-0479">Metal-binding</keyword>
<dbReference type="Pfam" id="PF00264">
    <property type="entry name" value="Tyrosinase"/>
    <property type="match status" value="1"/>
</dbReference>
<evidence type="ECO:0000256" key="2">
    <source>
        <dbReference type="SAM" id="SignalP"/>
    </source>
</evidence>
<dbReference type="GO" id="GO:0016491">
    <property type="term" value="F:oxidoreductase activity"/>
    <property type="evidence" value="ECO:0007669"/>
    <property type="project" value="InterPro"/>
</dbReference>
<evidence type="ECO:0000259" key="3">
    <source>
        <dbReference type="PROSITE" id="PS00498"/>
    </source>
</evidence>
<dbReference type="InterPro" id="IPR050316">
    <property type="entry name" value="Tyrosinase/Hemocyanin"/>
</dbReference>